<keyword evidence="13" id="KW-1185">Reference proteome</keyword>
<keyword evidence="6" id="KW-0812">Transmembrane</keyword>
<accession>A0ABV7D746</accession>
<keyword evidence="7" id="KW-0653">Protein transport</keyword>
<dbReference type="SUPFAM" id="SSF74653">
    <property type="entry name" value="TolA/TonB C-terminal domain"/>
    <property type="match status" value="1"/>
</dbReference>
<comment type="caution">
    <text evidence="12">The sequence shown here is derived from an EMBL/GenBank/DDBJ whole genome shotgun (WGS) entry which is preliminary data.</text>
</comment>
<keyword evidence="9" id="KW-0472">Membrane</keyword>
<evidence type="ECO:0000313" key="12">
    <source>
        <dbReference type="EMBL" id="MFC3052941.1"/>
    </source>
</evidence>
<dbReference type="RefSeq" id="WP_194213430.1">
    <property type="nucleotide sequence ID" value="NZ_CP061205.1"/>
</dbReference>
<evidence type="ECO:0000256" key="9">
    <source>
        <dbReference type="ARBA" id="ARBA00023136"/>
    </source>
</evidence>
<name>A0ABV7D746_9PROT</name>
<keyword evidence="5" id="KW-0997">Cell inner membrane</keyword>
<evidence type="ECO:0000256" key="3">
    <source>
        <dbReference type="ARBA" id="ARBA00022448"/>
    </source>
</evidence>
<proteinExistence type="inferred from homology"/>
<feature type="signal peptide" evidence="10">
    <location>
        <begin position="1"/>
        <end position="25"/>
    </location>
</feature>
<dbReference type="Proteomes" id="UP001595444">
    <property type="component" value="Unassembled WGS sequence"/>
</dbReference>
<evidence type="ECO:0000256" key="7">
    <source>
        <dbReference type="ARBA" id="ARBA00022927"/>
    </source>
</evidence>
<feature type="domain" description="TonB C-terminal" evidence="11">
    <location>
        <begin position="31"/>
        <end position="126"/>
    </location>
</feature>
<keyword evidence="3" id="KW-0813">Transport</keyword>
<dbReference type="InterPro" id="IPR051045">
    <property type="entry name" value="TonB-dependent_transducer"/>
</dbReference>
<protein>
    <submittedName>
        <fullName evidence="12">Energy transducer TonB</fullName>
    </submittedName>
</protein>
<evidence type="ECO:0000256" key="5">
    <source>
        <dbReference type="ARBA" id="ARBA00022519"/>
    </source>
</evidence>
<evidence type="ECO:0000256" key="6">
    <source>
        <dbReference type="ARBA" id="ARBA00022692"/>
    </source>
</evidence>
<evidence type="ECO:0000259" key="11">
    <source>
        <dbReference type="PROSITE" id="PS52015"/>
    </source>
</evidence>
<sequence length="143" mass="15514">MFRTSFISTLVAASFALLPLGTAQATDTMTEWSAKVRNEIVENNYYPQSAINRGIEGKVKVRFEVSGSGLVKGVQITETSGSDILDAEAMRLALRVAKLPSLPEGLNQHSFVVPITFKLAEASKQGEKTKAVAENMDLKIRLG</sequence>
<comment type="similarity">
    <text evidence="2">Belongs to the TonB family.</text>
</comment>
<dbReference type="PANTHER" id="PTHR33446">
    <property type="entry name" value="PROTEIN TONB-RELATED"/>
    <property type="match status" value="1"/>
</dbReference>
<dbReference type="Pfam" id="PF03544">
    <property type="entry name" value="TonB_C"/>
    <property type="match status" value="1"/>
</dbReference>
<reference evidence="13" key="1">
    <citation type="journal article" date="2019" name="Int. J. Syst. Evol. Microbiol.">
        <title>The Global Catalogue of Microorganisms (GCM) 10K type strain sequencing project: providing services to taxonomists for standard genome sequencing and annotation.</title>
        <authorList>
            <consortium name="The Broad Institute Genomics Platform"/>
            <consortium name="The Broad Institute Genome Sequencing Center for Infectious Disease"/>
            <person name="Wu L."/>
            <person name="Ma J."/>
        </authorList>
    </citation>
    <scope>NUCLEOTIDE SEQUENCE [LARGE SCALE GENOMIC DNA]</scope>
    <source>
        <strain evidence="13">KCTC 62164</strain>
    </source>
</reference>
<dbReference type="NCBIfam" id="TIGR01352">
    <property type="entry name" value="tonB_Cterm"/>
    <property type="match status" value="1"/>
</dbReference>
<dbReference type="PROSITE" id="PS52015">
    <property type="entry name" value="TONB_CTD"/>
    <property type="match status" value="1"/>
</dbReference>
<dbReference type="EMBL" id="JBHRSL010000010">
    <property type="protein sequence ID" value="MFC3052941.1"/>
    <property type="molecule type" value="Genomic_DNA"/>
</dbReference>
<keyword evidence="10" id="KW-0732">Signal</keyword>
<dbReference type="InterPro" id="IPR037682">
    <property type="entry name" value="TonB_C"/>
</dbReference>
<keyword evidence="8" id="KW-1133">Transmembrane helix</keyword>
<dbReference type="InterPro" id="IPR006260">
    <property type="entry name" value="TonB/TolA_C"/>
</dbReference>
<organism evidence="12 13">
    <name type="scientific">Kordiimonas pumila</name>
    <dbReference type="NCBI Taxonomy" id="2161677"/>
    <lineage>
        <taxon>Bacteria</taxon>
        <taxon>Pseudomonadati</taxon>
        <taxon>Pseudomonadota</taxon>
        <taxon>Alphaproteobacteria</taxon>
        <taxon>Kordiimonadales</taxon>
        <taxon>Kordiimonadaceae</taxon>
        <taxon>Kordiimonas</taxon>
    </lineage>
</organism>
<evidence type="ECO:0000256" key="2">
    <source>
        <dbReference type="ARBA" id="ARBA00006555"/>
    </source>
</evidence>
<comment type="subcellular location">
    <subcellularLocation>
        <location evidence="1">Cell inner membrane</location>
        <topology evidence="1">Single-pass membrane protein</topology>
        <orientation evidence="1">Periplasmic side</orientation>
    </subcellularLocation>
</comment>
<evidence type="ECO:0000256" key="10">
    <source>
        <dbReference type="SAM" id="SignalP"/>
    </source>
</evidence>
<dbReference type="Gene3D" id="3.30.1150.10">
    <property type="match status" value="1"/>
</dbReference>
<gene>
    <name evidence="12" type="ORF">ACFOKA_13580</name>
</gene>
<evidence type="ECO:0000256" key="8">
    <source>
        <dbReference type="ARBA" id="ARBA00022989"/>
    </source>
</evidence>
<keyword evidence="4" id="KW-1003">Cell membrane</keyword>
<evidence type="ECO:0000256" key="4">
    <source>
        <dbReference type="ARBA" id="ARBA00022475"/>
    </source>
</evidence>
<feature type="chain" id="PRO_5047420357" evidence="10">
    <location>
        <begin position="26"/>
        <end position="143"/>
    </location>
</feature>
<evidence type="ECO:0000313" key="13">
    <source>
        <dbReference type="Proteomes" id="UP001595444"/>
    </source>
</evidence>
<dbReference type="PANTHER" id="PTHR33446:SF2">
    <property type="entry name" value="PROTEIN TONB"/>
    <property type="match status" value="1"/>
</dbReference>
<evidence type="ECO:0000256" key="1">
    <source>
        <dbReference type="ARBA" id="ARBA00004383"/>
    </source>
</evidence>